<evidence type="ECO:0000256" key="1">
    <source>
        <dbReference type="SAM" id="MobiDB-lite"/>
    </source>
</evidence>
<accession>A0A9N7UB01</accession>
<evidence type="ECO:0000313" key="3">
    <source>
        <dbReference type="Proteomes" id="UP001153269"/>
    </source>
</evidence>
<protein>
    <submittedName>
        <fullName evidence="2">Uncharacterized protein</fullName>
    </submittedName>
</protein>
<dbReference type="Proteomes" id="UP001153269">
    <property type="component" value="Unassembled WGS sequence"/>
</dbReference>
<keyword evidence="3" id="KW-1185">Reference proteome</keyword>
<sequence length="125" mass="13389">MELQTEAAAVTVETRPAREAGEQHGGSTSHVDRCVLYKPETTPLRKENFKACEADAAENATTLSSHKKRSRPTAIVLVCGDFLTSLRPPDTRGVIDLGEALSVGHAALMRAAVKWLAANSVFLSS</sequence>
<dbReference type="EMBL" id="CADEAL010001046">
    <property type="protein sequence ID" value="CAB1428363.1"/>
    <property type="molecule type" value="Genomic_DNA"/>
</dbReference>
<name>A0A9N7UB01_PLEPL</name>
<organism evidence="2 3">
    <name type="scientific">Pleuronectes platessa</name>
    <name type="common">European plaice</name>
    <dbReference type="NCBI Taxonomy" id="8262"/>
    <lineage>
        <taxon>Eukaryota</taxon>
        <taxon>Metazoa</taxon>
        <taxon>Chordata</taxon>
        <taxon>Craniata</taxon>
        <taxon>Vertebrata</taxon>
        <taxon>Euteleostomi</taxon>
        <taxon>Actinopterygii</taxon>
        <taxon>Neopterygii</taxon>
        <taxon>Teleostei</taxon>
        <taxon>Neoteleostei</taxon>
        <taxon>Acanthomorphata</taxon>
        <taxon>Carangaria</taxon>
        <taxon>Pleuronectiformes</taxon>
        <taxon>Pleuronectoidei</taxon>
        <taxon>Pleuronectidae</taxon>
        <taxon>Pleuronectes</taxon>
    </lineage>
</organism>
<reference evidence="2" key="1">
    <citation type="submission" date="2020-03" db="EMBL/GenBank/DDBJ databases">
        <authorList>
            <person name="Weist P."/>
        </authorList>
    </citation>
    <scope>NUCLEOTIDE SEQUENCE</scope>
</reference>
<dbReference type="AlphaFoldDB" id="A0A9N7UB01"/>
<evidence type="ECO:0000313" key="2">
    <source>
        <dbReference type="EMBL" id="CAB1428363.1"/>
    </source>
</evidence>
<feature type="region of interest" description="Disordered" evidence="1">
    <location>
        <begin position="1"/>
        <end position="32"/>
    </location>
</feature>
<comment type="caution">
    <text evidence="2">The sequence shown here is derived from an EMBL/GenBank/DDBJ whole genome shotgun (WGS) entry which is preliminary data.</text>
</comment>
<gene>
    <name evidence="2" type="ORF">PLEPLA_LOCUS16329</name>
</gene>
<proteinExistence type="predicted"/>